<feature type="domain" description="3-keto-alpha-glucoside-1,2-lyase/3-keto-2-hydroxy-glucal hydratase" evidence="2">
    <location>
        <begin position="319"/>
        <end position="499"/>
    </location>
</feature>
<name>A0A5C5X9J0_9PLAN</name>
<dbReference type="Pfam" id="PF06439">
    <property type="entry name" value="3keto-disac_hyd"/>
    <property type="match status" value="1"/>
</dbReference>
<dbReference type="Gene3D" id="2.60.120.560">
    <property type="entry name" value="Exo-inulinase, domain 1"/>
    <property type="match status" value="1"/>
</dbReference>
<dbReference type="Gene3D" id="3.20.20.150">
    <property type="entry name" value="Divalent-metal-dependent TIM barrel enzymes"/>
    <property type="match status" value="1"/>
</dbReference>
<feature type="domain" description="Xylose isomerase-like TIM barrel" evidence="1">
    <location>
        <begin position="151"/>
        <end position="294"/>
    </location>
</feature>
<dbReference type="InterPro" id="IPR036237">
    <property type="entry name" value="Xyl_isomerase-like_sf"/>
</dbReference>
<proteinExistence type="predicted"/>
<evidence type="ECO:0000259" key="1">
    <source>
        <dbReference type="Pfam" id="PF01261"/>
    </source>
</evidence>
<dbReference type="InterPro" id="IPR050312">
    <property type="entry name" value="IolE/XylAMocC-like"/>
</dbReference>
<dbReference type="Proteomes" id="UP000317243">
    <property type="component" value="Unassembled WGS sequence"/>
</dbReference>
<dbReference type="EC" id="4.2.1.44" evidence="3"/>
<dbReference type="PANTHER" id="PTHR12110">
    <property type="entry name" value="HYDROXYPYRUVATE ISOMERASE"/>
    <property type="match status" value="1"/>
</dbReference>
<dbReference type="AlphaFoldDB" id="A0A5C5X9J0"/>
<dbReference type="PANTHER" id="PTHR12110:SF41">
    <property type="entry name" value="INOSOSE DEHYDRATASE"/>
    <property type="match status" value="1"/>
</dbReference>
<reference evidence="3 4" key="1">
    <citation type="submission" date="2019-02" db="EMBL/GenBank/DDBJ databases">
        <title>Deep-cultivation of Planctomycetes and their phenomic and genomic characterization uncovers novel biology.</title>
        <authorList>
            <person name="Wiegand S."/>
            <person name="Jogler M."/>
            <person name="Boedeker C."/>
            <person name="Pinto D."/>
            <person name="Vollmers J."/>
            <person name="Rivas-Marin E."/>
            <person name="Kohn T."/>
            <person name="Peeters S.H."/>
            <person name="Heuer A."/>
            <person name="Rast P."/>
            <person name="Oberbeckmann S."/>
            <person name="Bunk B."/>
            <person name="Jeske O."/>
            <person name="Meyerdierks A."/>
            <person name="Storesund J.E."/>
            <person name="Kallscheuer N."/>
            <person name="Luecker S."/>
            <person name="Lage O.M."/>
            <person name="Pohl T."/>
            <person name="Merkel B.J."/>
            <person name="Hornburger P."/>
            <person name="Mueller R.-W."/>
            <person name="Bruemmer F."/>
            <person name="Labrenz M."/>
            <person name="Spormann A.M."/>
            <person name="Op Den Camp H."/>
            <person name="Overmann J."/>
            <person name="Amann R."/>
            <person name="Jetten M.S.M."/>
            <person name="Mascher T."/>
            <person name="Medema M.H."/>
            <person name="Devos D.P."/>
            <person name="Kaster A.-K."/>
            <person name="Ovreas L."/>
            <person name="Rohde M."/>
            <person name="Galperin M.Y."/>
            <person name="Jogler C."/>
        </authorList>
    </citation>
    <scope>NUCLEOTIDE SEQUENCE [LARGE SCALE GENOMIC DNA]</scope>
    <source>
        <strain evidence="3 4">KOR42</strain>
    </source>
</reference>
<dbReference type="InterPro" id="IPR013022">
    <property type="entry name" value="Xyl_isomerase-like_TIM-brl"/>
</dbReference>
<comment type="caution">
    <text evidence="3">The sequence shown here is derived from an EMBL/GenBank/DDBJ whole genome shotgun (WGS) entry which is preliminary data.</text>
</comment>
<dbReference type="GO" id="GO:0050114">
    <property type="term" value="F:myo-inosose-2 dehydratase activity"/>
    <property type="evidence" value="ECO:0007669"/>
    <property type="project" value="UniProtKB-EC"/>
</dbReference>
<dbReference type="Pfam" id="PF01261">
    <property type="entry name" value="AP_endonuc_2"/>
    <property type="match status" value="1"/>
</dbReference>
<dbReference type="EMBL" id="SIHI01000001">
    <property type="protein sequence ID" value="TWT58825.1"/>
    <property type="molecule type" value="Genomic_DNA"/>
</dbReference>
<dbReference type="SUPFAM" id="SSF51658">
    <property type="entry name" value="Xylose isomerase-like"/>
    <property type="match status" value="1"/>
</dbReference>
<evidence type="ECO:0000259" key="2">
    <source>
        <dbReference type="Pfam" id="PF06439"/>
    </source>
</evidence>
<evidence type="ECO:0000313" key="4">
    <source>
        <dbReference type="Proteomes" id="UP000317243"/>
    </source>
</evidence>
<dbReference type="GO" id="GO:0016787">
    <property type="term" value="F:hydrolase activity"/>
    <property type="evidence" value="ECO:0007669"/>
    <property type="project" value="InterPro"/>
</dbReference>
<dbReference type="InterPro" id="IPR010496">
    <property type="entry name" value="AL/BT2_dom"/>
</dbReference>
<sequence length="502" mass="56551">MSSCLGETDNMRQPTFTRFFLPQMLSFAACCLLIHPALLSASDDPYGGFKMGIQSYSLRGYPVEEALKHSQELGLTYWEAYSKHLPMSTLPSHIEDQKKLLEGSGITLDAYGVVGFDSNENKAREVFDYAKAMGLLSISANPKKDEATFALLDKLVEEYQIPIAIHNHGPGAAYDKVDDVLQWVEGRSPLIGACVDTGHYLRSDEDPVEVIQKLGKRVFGVHLKDVRTIYSDEEKATLLESLPPNRKKHLEQEGKIFTILGEGELNVVGVLRALRNIDFDRNLSLEYEENPENPLSDIELCLAEVRRAVAYLDDEEEEGFVQIWDGETFDDWTINESPETWKIEDGAIVCNGPRSHVFYTGDLAPFKNFELKVDVMAEPNSNGGIYFHTKYQDEGWPKAGFETQVNNTYHKDPRKTGSLYAVDDVNEQHIPDNTWWTQHIIVNGKNVKILVDGKVVTDYTESEGQEPQQGFDRLISEGTFALQGHDPGSTVHFKNIRVKKLP</sequence>
<evidence type="ECO:0000313" key="3">
    <source>
        <dbReference type="EMBL" id="TWT58825.1"/>
    </source>
</evidence>
<gene>
    <name evidence="3" type="primary">iolE_3</name>
    <name evidence="3" type="ORF">KOR42_22110</name>
</gene>
<keyword evidence="3" id="KW-0456">Lyase</keyword>
<keyword evidence="4" id="KW-1185">Reference proteome</keyword>
<accession>A0A5C5X9J0</accession>
<organism evidence="3 4">
    <name type="scientific">Thalassoglobus neptunius</name>
    <dbReference type="NCBI Taxonomy" id="1938619"/>
    <lineage>
        <taxon>Bacteria</taxon>
        <taxon>Pseudomonadati</taxon>
        <taxon>Planctomycetota</taxon>
        <taxon>Planctomycetia</taxon>
        <taxon>Planctomycetales</taxon>
        <taxon>Planctomycetaceae</taxon>
        <taxon>Thalassoglobus</taxon>
    </lineage>
</organism>
<protein>
    <submittedName>
        <fullName evidence="3">Inosose dehydratase</fullName>
        <ecNumber evidence="3">4.2.1.44</ecNumber>
    </submittedName>
</protein>